<evidence type="ECO:0000313" key="7">
    <source>
        <dbReference type="Proteomes" id="UP001315967"/>
    </source>
</evidence>
<dbReference type="Pfam" id="PF00126">
    <property type="entry name" value="HTH_1"/>
    <property type="match status" value="1"/>
</dbReference>
<dbReference type="InterPro" id="IPR000847">
    <property type="entry name" value="LysR_HTH_N"/>
</dbReference>
<sequence length="295" mass="33544">MHSRQTEVFIKVVEEKSFNKAAEKLFISPTAVMKQMNLLEDELGVILVKRSSQGVTLTLAGESYYDDAKQMVVFSQQAIQKARQIEADSPFVIRIGTSFLNPVKSFIPLWNQLNKVYPQFKLQVVPFEDDHITIMDTIKTMGSDFDFIVGACDAREWLTYCNLYKLGELKLSCAVPSNHLLADKHLIQLEDLRGETLMMVQAGNSYSNDQLRQHIEQNFPEIIIEDTPFYYDLEVFNRCEQTGNVLLTLDGWESIHPSLVTLPLDWDGAKSPYGLIYSKKASDGVKKFVKAIEGM</sequence>
<dbReference type="InterPro" id="IPR036390">
    <property type="entry name" value="WH_DNA-bd_sf"/>
</dbReference>
<dbReference type="RefSeq" id="WP_313792265.1">
    <property type="nucleotide sequence ID" value="NZ_CP102453.1"/>
</dbReference>
<dbReference type="Gene3D" id="3.40.190.290">
    <property type="match status" value="1"/>
</dbReference>
<dbReference type="InterPro" id="IPR036388">
    <property type="entry name" value="WH-like_DNA-bd_sf"/>
</dbReference>
<dbReference type="Gene3D" id="1.10.10.10">
    <property type="entry name" value="Winged helix-like DNA-binding domain superfamily/Winged helix DNA-binding domain"/>
    <property type="match status" value="1"/>
</dbReference>
<evidence type="ECO:0000256" key="4">
    <source>
        <dbReference type="ARBA" id="ARBA00023163"/>
    </source>
</evidence>
<name>A0ABY5P233_9LACT</name>
<comment type="similarity">
    <text evidence="1">Belongs to the LysR transcriptional regulatory family.</text>
</comment>
<dbReference type="PROSITE" id="PS50931">
    <property type="entry name" value="HTH_LYSR"/>
    <property type="match status" value="1"/>
</dbReference>
<dbReference type="SUPFAM" id="SSF53850">
    <property type="entry name" value="Periplasmic binding protein-like II"/>
    <property type="match status" value="1"/>
</dbReference>
<dbReference type="PANTHER" id="PTHR30346">
    <property type="entry name" value="TRANSCRIPTIONAL DUAL REGULATOR HCAR-RELATED"/>
    <property type="match status" value="1"/>
</dbReference>
<proteinExistence type="inferred from homology"/>
<gene>
    <name evidence="6" type="ORF">NRE15_07490</name>
</gene>
<dbReference type="SUPFAM" id="SSF46785">
    <property type="entry name" value="Winged helix' DNA-binding domain"/>
    <property type="match status" value="1"/>
</dbReference>
<feature type="domain" description="HTH lysR-type" evidence="5">
    <location>
        <begin position="1"/>
        <end position="58"/>
    </location>
</feature>
<dbReference type="CDD" id="cd05466">
    <property type="entry name" value="PBP2_LTTR_substrate"/>
    <property type="match status" value="1"/>
</dbReference>
<dbReference type="Proteomes" id="UP001315967">
    <property type="component" value="Chromosome"/>
</dbReference>
<keyword evidence="2" id="KW-0805">Transcription regulation</keyword>
<accession>A0ABY5P233</accession>
<reference evidence="6 7" key="1">
    <citation type="submission" date="2022-08" db="EMBL/GenBank/DDBJ databases">
        <title>Aerococcaceae sp. nov isolated from spoiled eye mask.</title>
        <authorList>
            <person name="Zhou G."/>
            <person name="Xie X.-B."/>
            <person name="Shi Q.-S."/>
            <person name="Wang Y.-S."/>
            <person name="Wen X."/>
            <person name="Peng H."/>
            <person name="Yang X.-J."/>
            <person name="Tao H.-B."/>
            <person name="Huang X.-M."/>
        </authorList>
    </citation>
    <scope>NUCLEOTIDE SEQUENCE [LARGE SCALE GENOMIC DNA]</scope>
    <source>
        <strain evidence="7">DM20194951</strain>
    </source>
</reference>
<keyword evidence="3" id="KW-0238">DNA-binding</keyword>
<keyword evidence="7" id="KW-1185">Reference proteome</keyword>
<evidence type="ECO:0000256" key="1">
    <source>
        <dbReference type="ARBA" id="ARBA00009437"/>
    </source>
</evidence>
<evidence type="ECO:0000259" key="5">
    <source>
        <dbReference type="PROSITE" id="PS50931"/>
    </source>
</evidence>
<dbReference type="PANTHER" id="PTHR30346:SF0">
    <property type="entry name" value="HCA OPERON TRANSCRIPTIONAL ACTIVATOR HCAR"/>
    <property type="match status" value="1"/>
</dbReference>
<organism evidence="6 7">
    <name type="scientific">Fundicoccus culcitae</name>
    <dbReference type="NCBI Taxonomy" id="2969821"/>
    <lineage>
        <taxon>Bacteria</taxon>
        <taxon>Bacillati</taxon>
        <taxon>Bacillota</taxon>
        <taxon>Bacilli</taxon>
        <taxon>Lactobacillales</taxon>
        <taxon>Aerococcaceae</taxon>
        <taxon>Fundicoccus</taxon>
    </lineage>
</organism>
<evidence type="ECO:0000256" key="3">
    <source>
        <dbReference type="ARBA" id="ARBA00023125"/>
    </source>
</evidence>
<protein>
    <submittedName>
        <fullName evidence="6">LysR family transcriptional regulator</fullName>
    </submittedName>
</protein>
<evidence type="ECO:0000256" key="2">
    <source>
        <dbReference type="ARBA" id="ARBA00023015"/>
    </source>
</evidence>
<evidence type="ECO:0000313" key="6">
    <source>
        <dbReference type="EMBL" id="UUX32766.1"/>
    </source>
</evidence>
<keyword evidence="4" id="KW-0804">Transcription</keyword>
<dbReference type="EMBL" id="CP102453">
    <property type="protein sequence ID" value="UUX32766.1"/>
    <property type="molecule type" value="Genomic_DNA"/>
</dbReference>